<dbReference type="Gene3D" id="3.90.70.10">
    <property type="entry name" value="Cysteine proteinases"/>
    <property type="match status" value="1"/>
</dbReference>
<feature type="domain" description="USP" evidence="3">
    <location>
        <begin position="192"/>
        <end position="525"/>
    </location>
</feature>
<dbReference type="Pfam" id="PF23622">
    <property type="entry name" value="LRR_At1g61320_AtMIF1"/>
    <property type="match status" value="1"/>
</dbReference>
<reference evidence="4" key="1">
    <citation type="submission" date="2020-07" db="EMBL/GenBank/DDBJ databases">
        <title>Genome sequence and genetic diversity analysis of an under-domesticated orphan crop, white fonio (Digitaria exilis).</title>
        <authorList>
            <person name="Bennetzen J.L."/>
            <person name="Chen S."/>
            <person name="Ma X."/>
            <person name="Wang X."/>
            <person name="Yssel A.E.J."/>
            <person name="Chaluvadi S.R."/>
            <person name="Johnson M."/>
            <person name="Gangashetty P."/>
            <person name="Hamidou F."/>
            <person name="Sanogo M.D."/>
            <person name="Zwaenepoel A."/>
            <person name="Wallace J."/>
            <person name="Van De Peer Y."/>
            <person name="Van Deynze A."/>
        </authorList>
    </citation>
    <scope>NUCLEOTIDE SEQUENCE</scope>
    <source>
        <tissue evidence="4">Leaves</tissue>
    </source>
</reference>
<dbReference type="InterPro" id="IPR013083">
    <property type="entry name" value="Znf_RING/FYVE/PHD"/>
</dbReference>
<dbReference type="PROSITE" id="PS50235">
    <property type="entry name" value="USP_3"/>
    <property type="match status" value="1"/>
</dbReference>
<feature type="region of interest" description="Disordered" evidence="2">
    <location>
        <begin position="666"/>
        <end position="701"/>
    </location>
</feature>
<dbReference type="Proteomes" id="UP000636709">
    <property type="component" value="Unassembled WGS sequence"/>
</dbReference>
<dbReference type="Gene3D" id="3.80.10.10">
    <property type="entry name" value="Ribonuclease Inhibitor"/>
    <property type="match status" value="1"/>
</dbReference>
<accession>A0A835EVI3</accession>
<feature type="compositionally biased region" description="Basic and acidic residues" evidence="2">
    <location>
        <begin position="628"/>
        <end position="642"/>
    </location>
</feature>
<evidence type="ECO:0000313" key="5">
    <source>
        <dbReference type="Proteomes" id="UP000636709"/>
    </source>
</evidence>
<dbReference type="AlphaFoldDB" id="A0A835EVI3"/>
<dbReference type="GO" id="GO:0004843">
    <property type="term" value="F:cysteine-type deubiquitinase activity"/>
    <property type="evidence" value="ECO:0007669"/>
    <property type="project" value="InterPro"/>
</dbReference>
<dbReference type="EMBL" id="JACEFO010001742">
    <property type="protein sequence ID" value="KAF8712677.1"/>
    <property type="molecule type" value="Genomic_DNA"/>
</dbReference>
<dbReference type="InterPro" id="IPR028889">
    <property type="entry name" value="USP"/>
</dbReference>
<feature type="region of interest" description="Disordered" evidence="2">
    <location>
        <begin position="357"/>
        <end position="398"/>
    </location>
</feature>
<proteinExistence type="inferred from homology"/>
<dbReference type="InterPro" id="IPR001394">
    <property type="entry name" value="Peptidase_C19_UCH"/>
</dbReference>
<name>A0A835EVI3_9POAL</name>
<dbReference type="InterPro" id="IPR053772">
    <property type="entry name" value="At1g61320/At1g61330-like"/>
</dbReference>
<feature type="region of interest" description="Disordered" evidence="2">
    <location>
        <begin position="601"/>
        <end position="646"/>
    </location>
</feature>
<dbReference type="SUPFAM" id="SSF57850">
    <property type="entry name" value="RING/U-box"/>
    <property type="match status" value="1"/>
</dbReference>
<evidence type="ECO:0000256" key="2">
    <source>
        <dbReference type="SAM" id="MobiDB-lite"/>
    </source>
</evidence>
<dbReference type="Pfam" id="PF00443">
    <property type="entry name" value="UCH"/>
    <property type="match status" value="1"/>
</dbReference>
<dbReference type="PANTHER" id="PTHR34145">
    <property type="entry name" value="OS02G0105600 PROTEIN"/>
    <property type="match status" value="1"/>
</dbReference>
<comment type="caution">
    <text evidence="4">The sequence shown here is derived from an EMBL/GenBank/DDBJ whole genome shotgun (WGS) entry which is preliminary data.</text>
</comment>
<dbReference type="PROSITE" id="PS00972">
    <property type="entry name" value="USP_1"/>
    <property type="match status" value="1"/>
</dbReference>
<feature type="region of interest" description="Disordered" evidence="2">
    <location>
        <begin position="276"/>
        <end position="299"/>
    </location>
</feature>
<dbReference type="Pfam" id="PF08387">
    <property type="entry name" value="FBD"/>
    <property type="match status" value="1"/>
</dbReference>
<gene>
    <name evidence="4" type="ORF">HU200_028438</name>
</gene>
<dbReference type="Gene3D" id="3.30.40.10">
    <property type="entry name" value="Zinc/RING finger domain, C3HC4 (zinc finger)"/>
    <property type="match status" value="1"/>
</dbReference>
<dbReference type="InterPro" id="IPR055357">
    <property type="entry name" value="LRR_At1g61320_AtMIF1"/>
</dbReference>
<evidence type="ECO:0000256" key="1">
    <source>
        <dbReference type="ARBA" id="ARBA00009085"/>
    </source>
</evidence>
<keyword evidence="5" id="KW-1185">Reference proteome</keyword>
<dbReference type="PROSITE" id="PS00973">
    <property type="entry name" value="USP_2"/>
    <property type="match status" value="1"/>
</dbReference>
<evidence type="ECO:0000313" key="4">
    <source>
        <dbReference type="EMBL" id="KAF8712677.1"/>
    </source>
</evidence>
<dbReference type="InterPro" id="IPR038765">
    <property type="entry name" value="Papain-like_cys_pep_sf"/>
</dbReference>
<organism evidence="4 5">
    <name type="scientific">Digitaria exilis</name>
    <dbReference type="NCBI Taxonomy" id="1010633"/>
    <lineage>
        <taxon>Eukaryota</taxon>
        <taxon>Viridiplantae</taxon>
        <taxon>Streptophyta</taxon>
        <taxon>Embryophyta</taxon>
        <taxon>Tracheophyta</taxon>
        <taxon>Spermatophyta</taxon>
        <taxon>Magnoliopsida</taxon>
        <taxon>Liliopsida</taxon>
        <taxon>Poales</taxon>
        <taxon>Poaceae</taxon>
        <taxon>PACMAD clade</taxon>
        <taxon>Panicoideae</taxon>
        <taxon>Panicodae</taxon>
        <taxon>Paniceae</taxon>
        <taxon>Anthephorinae</taxon>
        <taxon>Digitaria</taxon>
    </lineage>
</organism>
<dbReference type="SUPFAM" id="SSF54001">
    <property type="entry name" value="Cysteine proteinases"/>
    <property type="match status" value="1"/>
</dbReference>
<dbReference type="GO" id="GO:0016579">
    <property type="term" value="P:protein deubiquitination"/>
    <property type="evidence" value="ECO:0007669"/>
    <property type="project" value="InterPro"/>
</dbReference>
<dbReference type="PANTHER" id="PTHR34145:SF49">
    <property type="entry name" value="FBD DOMAIN-CONTAINING PROTEIN"/>
    <property type="match status" value="1"/>
</dbReference>
<feature type="compositionally biased region" description="Low complexity" evidence="2">
    <location>
        <begin position="609"/>
        <end position="627"/>
    </location>
</feature>
<dbReference type="SUPFAM" id="SSF52058">
    <property type="entry name" value="L domain-like"/>
    <property type="match status" value="1"/>
</dbReference>
<feature type="compositionally biased region" description="Basic and acidic residues" evidence="2">
    <location>
        <begin position="364"/>
        <end position="385"/>
    </location>
</feature>
<dbReference type="OrthoDB" id="688062at2759"/>
<dbReference type="InterPro" id="IPR032675">
    <property type="entry name" value="LRR_dom_sf"/>
</dbReference>
<dbReference type="InterPro" id="IPR006566">
    <property type="entry name" value="FBD"/>
</dbReference>
<comment type="similarity">
    <text evidence="1">Belongs to the peptidase C19 family.</text>
</comment>
<protein>
    <recommendedName>
        <fullName evidence="3">USP domain-containing protein</fullName>
    </recommendedName>
</protein>
<evidence type="ECO:0000259" key="3">
    <source>
        <dbReference type="PROSITE" id="PS50235"/>
    </source>
</evidence>
<sequence>MFGSLFGIKASAMGELGFCLGGEDFGVFADIEKLEDQTWKLSHGTSPILHVLLCLPVASSRDDFFTWCNLREEESPSPAPLPPSPPKLLGLAAEAIPAACRRLARIKCTDCEAAASRKLMLCSGCSQCFCTGLVTNEDGPMGHARPHAKSACHPVALWIDQPDTAYCFECGGSLDLKLIASAARAYEPYVVRGISNKGMTCFVNVLVQCFLALRELRIWMFGPDAPKGSLGVALKNLFEKTGQVSESLTCKCCLELVAKPPQPFYVLSLTLPPITGHPTKSTARQRSGRRARNNLKDSEEDKHKVDCLPSIKECLEDYFRKELVTRNCDSCTKDRKSSTSQGKDGGQMVASINASTSADWDQTECDHHRKAQEKSDLFSPHDDQNAHQVGENPDEQKGKHAYKALVLSKLPPVLTLHVLRFEGNAAKRLGHVKFEENLDVGKYLDLRSEDKDNTTYRLVGVVEHSGNSLHKGHYVTDVRGSRTGSEQQQSIGSSSWFYATDRIIREVPLDEVLKCDAYLLFYEQTPPSYRIVAALRFLPPSPTLYSPPLSRHQADPIPTLSPVAPLCSPRSVVPLSLNPKRGDRLADCCGGGRRRRLSLAGRRRHLGKGESASEAAAAAGGAATIGQEAEHWRRRKEQDCRRSLQANWPSPQVATLRLTAKVKDGSVASANKRKGSPCQQDGDPYFVKENGDGESQAGETTTGCSLPYLPEGIWRHIHSLMPLRDAARAACLSHAFLRSWRSYPNLTFNEDALKTEGEDVVDCIMRNHSGIGVKILELHPFCIAYHNLKRWLRVAVKPGIEELNLTIWHPFKENYKFPRSLLSDGVRNSLRCLKLGCCTFQPTAELGPFINLTSLRLSNVRITEDELQGLLLNSLALEKLELIGCKGIICLRIPCELQRFSYLSTYGCMGHKLIECKAPNLSTLYFCGKPKLLLGEALQMKTVRMSHSDLVCYARTELPSIMPNLDTLCLYSSDEVWNKPMDNQMVFGHSPQLRQMTEDQHCHLKNVKITGFNSAKGFVELTCYILKNAVSLEFLTLDTNCCSTSRCSDNGIGRCPSKGNGLIEARRVLHAIRTYIEDKVPERVKFTVVEHCSRCHK</sequence>
<dbReference type="SUPFAM" id="SSF81383">
    <property type="entry name" value="F-box domain"/>
    <property type="match status" value="1"/>
</dbReference>
<dbReference type="InterPro" id="IPR036047">
    <property type="entry name" value="F-box-like_dom_sf"/>
</dbReference>
<dbReference type="InterPro" id="IPR018200">
    <property type="entry name" value="USP_CS"/>
</dbReference>